<dbReference type="AlphaFoldDB" id="A0AAE2CU10"/>
<evidence type="ECO:0000313" key="3">
    <source>
        <dbReference type="Proteomes" id="UP001293254"/>
    </source>
</evidence>
<name>A0AAE2CU10_9LAMI</name>
<reference evidence="2" key="1">
    <citation type="submission" date="2020-06" db="EMBL/GenBank/DDBJ databases">
        <authorList>
            <person name="Li T."/>
            <person name="Hu X."/>
            <person name="Zhang T."/>
            <person name="Song X."/>
            <person name="Zhang H."/>
            <person name="Dai N."/>
            <person name="Sheng W."/>
            <person name="Hou X."/>
            <person name="Wei L."/>
        </authorList>
    </citation>
    <scope>NUCLEOTIDE SEQUENCE</scope>
    <source>
        <strain evidence="2">3651</strain>
        <tissue evidence="2">Leaf</tissue>
    </source>
</reference>
<sequence>MTEEPTMRGHIRGGKSEFKGPRRVWTMKEEQSMLSRSGFGWVDNTNMVVVKDDVWDNYVKGAEDFVEATQLFGNVLACKSPEYYVPHTDDHLNNMFGEDVNYYNTAPSAGACIGADSSTTKPARSRKRKESSLKLTNGS</sequence>
<feature type="region of interest" description="Disordered" evidence="1">
    <location>
        <begin position="115"/>
        <end position="139"/>
    </location>
</feature>
<evidence type="ECO:0000256" key="1">
    <source>
        <dbReference type="SAM" id="MobiDB-lite"/>
    </source>
</evidence>
<proteinExistence type="predicted"/>
<evidence type="ECO:0008006" key="4">
    <source>
        <dbReference type="Google" id="ProtNLM"/>
    </source>
</evidence>
<dbReference type="Proteomes" id="UP001293254">
    <property type="component" value="Unassembled WGS sequence"/>
</dbReference>
<reference evidence="2" key="2">
    <citation type="journal article" date="2024" name="Plant">
        <title>Genomic evolution and insights into agronomic trait innovations of Sesamum species.</title>
        <authorList>
            <person name="Miao H."/>
            <person name="Wang L."/>
            <person name="Qu L."/>
            <person name="Liu H."/>
            <person name="Sun Y."/>
            <person name="Le M."/>
            <person name="Wang Q."/>
            <person name="Wei S."/>
            <person name="Zheng Y."/>
            <person name="Lin W."/>
            <person name="Duan Y."/>
            <person name="Cao H."/>
            <person name="Xiong S."/>
            <person name="Wang X."/>
            <person name="Wei L."/>
            <person name="Li C."/>
            <person name="Ma Q."/>
            <person name="Ju M."/>
            <person name="Zhao R."/>
            <person name="Li G."/>
            <person name="Mu C."/>
            <person name="Tian Q."/>
            <person name="Mei H."/>
            <person name="Zhang T."/>
            <person name="Gao T."/>
            <person name="Zhang H."/>
        </authorList>
    </citation>
    <scope>NUCLEOTIDE SEQUENCE</scope>
    <source>
        <strain evidence="2">3651</strain>
    </source>
</reference>
<dbReference type="EMBL" id="JACGWO010000002">
    <property type="protein sequence ID" value="KAK4434448.1"/>
    <property type="molecule type" value="Genomic_DNA"/>
</dbReference>
<organism evidence="2 3">
    <name type="scientific">Sesamum alatum</name>
    <dbReference type="NCBI Taxonomy" id="300844"/>
    <lineage>
        <taxon>Eukaryota</taxon>
        <taxon>Viridiplantae</taxon>
        <taxon>Streptophyta</taxon>
        <taxon>Embryophyta</taxon>
        <taxon>Tracheophyta</taxon>
        <taxon>Spermatophyta</taxon>
        <taxon>Magnoliopsida</taxon>
        <taxon>eudicotyledons</taxon>
        <taxon>Gunneridae</taxon>
        <taxon>Pentapetalae</taxon>
        <taxon>asterids</taxon>
        <taxon>lamiids</taxon>
        <taxon>Lamiales</taxon>
        <taxon>Pedaliaceae</taxon>
        <taxon>Sesamum</taxon>
    </lineage>
</organism>
<comment type="caution">
    <text evidence="2">The sequence shown here is derived from an EMBL/GenBank/DDBJ whole genome shotgun (WGS) entry which is preliminary data.</text>
</comment>
<keyword evidence="3" id="KW-1185">Reference proteome</keyword>
<evidence type="ECO:0000313" key="2">
    <source>
        <dbReference type="EMBL" id="KAK4434448.1"/>
    </source>
</evidence>
<protein>
    <recommendedName>
        <fullName evidence="4">Myb/SANT-like domain-containing protein</fullName>
    </recommendedName>
</protein>
<gene>
    <name evidence="2" type="ORF">Salat_0607600</name>
</gene>
<accession>A0AAE2CU10</accession>